<reference evidence="3" key="1">
    <citation type="journal article" date="2021" name="PeerJ">
        <title>Extensive microbial diversity within the chicken gut microbiome revealed by metagenomics and culture.</title>
        <authorList>
            <person name="Gilroy R."/>
            <person name="Ravi A."/>
            <person name="Getino M."/>
            <person name="Pursley I."/>
            <person name="Horton D.L."/>
            <person name="Alikhan N.F."/>
            <person name="Baker D."/>
            <person name="Gharbi K."/>
            <person name="Hall N."/>
            <person name="Watson M."/>
            <person name="Adriaenssens E.M."/>
            <person name="Foster-Nyarko E."/>
            <person name="Jarju S."/>
            <person name="Secka A."/>
            <person name="Antonio M."/>
            <person name="Oren A."/>
            <person name="Chaudhuri R.R."/>
            <person name="La Ragione R."/>
            <person name="Hildebrand F."/>
            <person name="Pallen M.J."/>
        </authorList>
    </citation>
    <scope>NUCLEOTIDE SEQUENCE</scope>
    <source>
        <strain evidence="3">CHK130-7132</strain>
    </source>
</reference>
<comment type="caution">
    <text evidence="3">The sequence shown here is derived from an EMBL/GenBank/DDBJ whole genome shotgun (WGS) entry which is preliminary data.</text>
</comment>
<feature type="compositionally biased region" description="Low complexity" evidence="1">
    <location>
        <begin position="80"/>
        <end position="93"/>
    </location>
</feature>
<gene>
    <name evidence="3" type="ORF">H9932_06865</name>
</gene>
<reference evidence="3" key="2">
    <citation type="submission" date="2021-04" db="EMBL/GenBank/DDBJ databases">
        <authorList>
            <person name="Gilroy R."/>
        </authorList>
    </citation>
    <scope>NUCLEOTIDE SEQUENCE</scope>
    <source>
        <strain evidence="3">CHK130-7132</strain>
    </source>
</reference>
<feature type="region of interest" description="Disordered" evidence="1">
    <location>
        <begin position="33"/>
        <end position="148"/>
    </location>
</feature>
<feature type="compositionally biased region" description="Low complexity" evidence="1">
    <location>
        <begin position="49"/>
        <end position="70"/>
    </location>
</feature>
<proteinExistence type="predicted"/>
<keyword evidence="2" id="KW-1133">Transmembrane helix</keyword>
<protein>
    <submittedName>
        <fullName evidence="3">Uncharacterized protein</fullName>
    </submittedName>
</protein>
<dbReference type="EMBL" id="DWWC01000128">
    <property type="protein sequence ID" value="HJC69384.1"/>
    <property type="molecule type" value="Genomic_DNA"/>
</dbReference>
<evidence type="ECO:0000256" key="1">
    <source>
        <dbReference type="SAM" id="MobiDB-lite"/>
    </source>
</evidence>
<keyword evidence="2" id="KW-0472">Membrane</keyword>
<dbReference type="AlphaFoldDB" id="A0A9D2TGQ4"/>
<accession>A0A9D2TGQ4</accession>
<keyword evidence="2" id="KW-0812">Transmembrane</keyword>
<sequence length="148" mass="15095">MSTLPAPAVLAILVLALLVLIVLIALVVRGRRDAPAPAPVDDESPNDPASDAPQGDAEAAATDAAGPDSAASEETGPGGPALDDAAPDAPAAPVDDDPRPWRERHGRRASRPLLSELPPPSAQDPSAEGRPTAQSREIAPESSAERRS</sequence>
<evidence type="ECO:0000256" key="2">
    <source>
        <dbReference type="SAM" id="Phobius"/>
    </source>
</evidence>
<dbReference type="Proteomes" id="UP000823854">
    <property type="component" value="Unassembled WGS sequence"/>
</dbReference>
<feature type="transmembrane region" description="Helical" evidence="2">
    <location>
        <begin position="6"/>
        <end position="28"/>
    </location>
</feature>
<organism evidence="3 4">
    <name type="scientific">Candidatus Brachybacterium intestinipullorum</name>
    <dbReference type="NCBI Taxonomy" id="2838512"/>
    <lineage>
        <taxon>Bacteria</taxon>
        <taxon>Bacillati</taxon>
        <taxon>Actinomycetota</taxon>
        <taxon>Actinomycetes</taxon>
        <taxon>Micrococcales</taxon>
        <taxon>Dermabacteraceae</taxon>
        <taxon>Brachybacterium</taxon>
    </lineage>
</organism>
<name>A0A9D2TGQ4_9MICO</name>
<evidence type="ECO:0000313" key="4">
    <source>
        <dbReference type="Proteomes" id="UP000823854"/>
    </source>
</evidence>
<evidence type="ECO:0000313" key="3">
    <source>
        <dbReference type="EMBL" id="HJC69384.1"/>
    </source>
</evidence>